<feature type="chain" id="PRO_5040434135" evidence="1">
    <location>
        <begin position="27"/>
        <end position="325"/>
    </location>
</feature>
<evidence type="ECO:0000313" key="3">
    <source>
        <dbReference type="Proteomes" id="UP000758603"/>
    </source>
</evidence>
<sequence>MFRPFEKTVLSTIALYAAILCGGVHACGDWSNNSWTVQLPTATTPIRNEFAASITGFSDDGAYSIGVIDNAGSITWNNRTTQVIIRDQIPYGGHLVLYSLIGTNADEILEGWAYCTGGALTSLFMETTGGISGFINSTISGTCNVKAEATSVNLKTSSECLRVTLPSKVPTIDGGNLLSLPHGEAGNVTLGTQEFNLIPFAIVDCTNCSDAGPSGGWIEIHTVLTSKASADVCLGIFYLYLACAGTVSVQYVQCFEGDATSRTFYAGYDLSDLIGSSIEGVNTSCEASSSFGTTNSDNISDALGRIVPVGQLVALATVLAFFMAS</sequence>
<dbReference type="OrthoDB" id="5143234at2759"/>
<keyword evidence="1" id="KW-0732">Signal</keyword>
<protein>
    <submittedName>
        <fullName evidence="2">Uncharacterized protein</fullName>
    </submittedName>
</protein>
<reference evidence="2" key="1">
    <citation type="journal article" date="2021" name="Nat. Commun.">
        <title>Genetic determinants of endophytism in the Arabidopsis root mycobiome.</title>
        <authorList>
            <person name="Mesny F."/>
            <person name="Miyauchi S."/>
            <person name="Thiergart T."/>
            <person name="Pickel B."/>
            <person name="Atanasova L."/>
            <person name="Karlsson M."/>
            <person name="Huettel B."/>
            <person name="Barry K.W."/>
            <person name="Haridas S."/>
            <person name="Chen C."/>
            <person name="Bauer D."/>
            <person name="Andreopoulos W."/>
            <person name="Pangilinan J."/>
            <person name="LaButti K."/>
            <person name="Riley R."/>
            <person name="Lipzen A."/>
            <person name="Clum A."/>
            <person name="Drula E."/>
            <person name="Henrissat B."/>
            <person name="Kohler A."/>
            <person name="Grigoriev I.V."/>
            <person name="Martin F.M."/>
            <person name="Hacquard S."/>
        </authorList>
    </citation>
    <scope>NUCLEOTIDE SEQUENCE</scope>
    <source>
        <strain evidence="2">MPI-SDFR-AT-0073</strain>
    </source>
</reference>
<evidence type="ECO:0000313" key="2">
    <source>
        <dbReference type="EMBL" id="KAH6646242.1"/>
    </source>
</evidence>
<dbReference type="AlphaFoldDB" id="A0A9P8RI17"/>
<organism evidence="2 3">
    <name type="scientific">Truncatella angustata</name>
    <dbReference type="NCBI Taxonomy" id="152316"/>
    <lineage>
        <taxon>Eukaryota</taxon>
        <taxon>Fungi</taxon>
        <taxon>Dikarya</taxon>
        <taxon>Ascomycota</taxon>
        <taxon>Pezizomycotina</taxon>
        <taxon>Sordariomycetes</taxon>
        <taxon>Xylariomycetidae</taxon>
        <taxon>Amphisphaeriales</taxon>
        <taxon>Sporocadaceae</taxon>
        <taxon>Truncatella</taxon>
    </lineage>
</organism>
<name>A0A9P8RI17_9PEZI</name>
<dbReference type="EMBL" id="JAGPXC010000010">
    <property type="protein sequence ID" value="KAH6646242.1"/>
    <property type="molecule type" value="Genomic_DNA"/>
</dbReference>
<accession>A0A9P8RI17</accession>
<evidence type="ECO:0000256" key="1">
    <source>
        <dbReference type="SAM" id="SignalP"/>
    </source>
</evidence>
<dbReference type="GeneID" id="70129783"/>
<proteinExistence type="predicted"/>
<dbReference type="Proteomes" id="UP000758603">
    <property type="component" value="Unassembled WGS sequence"/>
</dbReference>
<gene>
    <name evidence="2" type="ORF">BKA67DRAFT_541218</name>
</gene>
<feature type="signal peptide" evidence="1">
    <location>
        <begin position="1"/>
        <end position="26"/>
    </location>
</feature>
<keyword evidence="3" id="KW-1185">Reference proteome</keyword>
<comment type="caution">
    <text evidence="2">The sequence shown here is derived from an EMBL/GenBank/DDBJ whole genome shotgun (WGS) entry which is preliminary data.</text>
</comment>
<dbReference type="RefSeq" id="XP_045952756.1">
    <property type="nucleotide sequence ID" value="XM_046100891.1"/>
</dbReference>